<protein>
    <submittedName>
        <fullName evidence="1">Uncharacterized protein</fullName>
    </submittedName>
</protein>
<accession>A0A291QI76</accession>
<reference evidence="1 2" key="1">
    <citation type="submission" date="2017-08" db="EMBL/GenBank/DDBJ databases">
        <title>Complete Genome Sequence of Streptomyces formicae KY5, the formicamycin producer.</title>
        <authorList>
            <person name="Holmes N.A."/>
            <person name="Devine R."/>
            <person name="Qin Z."/>
            <person name="Seipke R.F."/>
            <person name="Wilkinson B."/>
            <person name="Hutchings M.I."/>
        </authorList>
    </citation>
    <scope>NUCLEOTIDE SEQUENCE [LARGE SCALE GENOMIC DNA]</scope>
    <source>
        <strain evidence="1 2">KY5</strain>
    </source>
</reference>
<proteinExistence type="predicted"/>
<organism evidence="1 2">
    <name type="scientific">Streptomyces formicae</name>
    <dbReference type="NCBI Taxonomy" id="1616117"/>
    <lineage>
        <taxon>Bacteria</taxon>
        <taxon>Bacillati</taxon>
        <taxon>Actinomycetota</taxon>
        <taxon>Actinomycetes</taxon>
        <taxon>Kitasatosporales</taxon>
        <taxon>Streptomycetaceae</taxon>
        <taxon>Streptomyces</taxon>
    </lineage>
</organism>
<dbReference type="AlphaFoldDB" id="A0A291QI76"/>
<evidence type="ECO:0000313" key="2">
    <source>
        <dbReference type="Proteomes" id="UP000221011"/>
    </source>
</evidence>
<name>A0A291QI76_9ACTN</name>
<dbReference type="KEGG" id="sfk:KY5_6492"/>
<dbReference type="Proteomes" id="UP000221011">
    <property type="component" value="Chromosome"/>
</dbReference>
<gene>
    <name evidence="1" type="ORF">KY5_6492</name>
</gene>
<sequence>MTAGLRAALDGLRHALRTGSPEQGRAALHQVAAVAGPLLAGPTVAAIEHGLRTGSWTAAGDDALRTALVRPSAAWIVVLPPGTTGATPAVLWSEPWWTGQGIVKPAVIAGAESTQALFGYRTSSTPPTVLARRIRFGPEALAGADALGRLPLGTSPPARAAHPVWLLLAPSPADGSQPHGTSGAHAHTTWAVHACLLGSEGPLSPRRIRLRGASDSRLWQASALVGVLAGWLAHSRTGQTAPAGSASLALSGIADTARDAGPGHQAVRDVLEMWHGPDPTTRARELLRACLPLLMADEPTAFERFGRWFDKERDGRP</sequence>
<keyword evidence="2" id="KW-1185">Reference proteome</keyword>
<evidence type="ECO:0000313" key="1">
    <source>
        <dbReference type="EMBL" id="ATL31510.1"/>
    </source>
</evidence>
<dbReference type="EMBL" id="CP022685">
    <property type="protein sequence ID" value="ATL31510.1"/>
    <property type="molecule type" value="Genomic_DNA"/>
</dbReference>